<evidence type="ECO:0000313" key="2">
    <source>
        <dbReference type="EMBL" id="RZC51144.1"/>
    </source>
</evidence>
<feature type="region of interest" description="Disordered" evidence="1">
    <location>
        <begin position="100"/>
        <end position="131"/>
    </location>
</feature>
<protein>
    <submittedName>
        <fullName evidence="2">Uncharacterized protein</fullName>
    </submittedName>
</protein>
<reference evidence="2 3" key="1">
    <citation type="journal article" date="2018" name="Science">
        <title>The opium poppy genome and morphinan production.</title>
        <authorList>
            <person name="Guo L."/>
            <person name="Winzer T."/>
            <person name="Yang X."/>
            <person name="Li Y."/>
            <person name="Ning Z."/>
            <person name="He Z."/>
            <person name="Teodor R."/>
            <person name="Lu Y."/>
            <person name="Bowser T.A."/>
            <person name="Graham I.A."/>
            <person name="Ye K."/>
        </authorList>
    </citation>
    <scope>NUCLEOTIDE SEQUENCE [LARGE SCALE GENOMIC DNA]</scope>
    <source>
        <strain evidence="3">cv. HN1</strain>
        <tissue evidence="2">Leaves</tissue>
    </source>
</reference>
<dbReference type="AlphaFoldDB" id="A0A4Y7IQI7"/>
<name>A0A4Y7IQI7_PAPSO</name>
<gene>
    <name evidence="2" type="ORF">C5167_019562</name>
</gene>
<organism evidence="2 3">
    <name type="scientific">Papaver somniferum</name>
    <name type="common">Opium poppy</name>
    <dbReference type="NCBI Taxonomy" id="3469"/>
    <lineage>
        <taxon>Eukaryota</taxon>
        <taxon>Viridiplantae</taxon>
        <taxon>Streptophyta</taxon>
        <taxon>Embryophyta</taxon>
        <taxon>Tracheophyta</taxon>
        <taxon>Spermatophyta</taxon>
        <taxon>Magnoliopsida</taxon>
        <taxon>Ranunculales</taxon>
        <taxon>Papaveraceae</taxon>
        <taxon>Papaveroideae</taxon>
        <taxon>Papaver</taxon>
    </lineage>
</organism>
<evidence type="ECO:0000313" key="3">
    <source>
        <dbReference type="Proteomes" id="UP000316621"/>
    </source>
</evidence>
<dbReference type="Gramene" id="RZC51144">
    <property type="protein sequence ID" value="RZC51144"/>
    <property type="gene ID" value="C5167_019562"/>
</dbReference>
<accession>A0A4Y7IQI7</accession>
<evidence type="ECO:0000256" key="1">
    <source>
        <dbReference type="SAM" id="MobiDB-lite"/>
    </source>
</evidence>
<proteinExistence type="predicted"/>
<feature type="region of interest" description="Disordered" evidence="1">
    <location>
        <begin position="225"/>
        <end position="273"/>
    </location>
</feature>
<dbReference type="EMBL" id="CM010716">
    <property type="protein sequence ID" value="RZC51144.1"/>
    <property type="molecule type" value="Genomic_DNA"/>
</dbReference>
<keyword evidence="3" id="KW-1185">Reference proteome</keyword>
<sequence length="273" mass="30415">MSIIIVIVYIRQPVEVVSFLSPEEEREKERKRILGLFQSLRRHRMARSSDEEYMPGAVEEAISDLEVEFVPESPLRGSDIVSGSVGLRPSQRAGRPKFLAELDDDDDDDDGDHDDDDDDGDHHDDDDEQVEQEYTGNWLSDDAGWLSFGARTKVIILPNGVEKNARCKRGKKYNDPFEKLIDEHYVARILCEMSAIVPHVPGEILLVENQPLQLFQLDAQDENFAQETPSPVGSNEDGDPIAGIDDQEKLPTVGGNEDGDPIAGPSHGSIHES</sequence>
<feature type="compositionally biased region" description="Acidic residues" evidence="1">
    <location>
        <begin position="101"/>
        <end position="131"/>
    </location>
</feature>
<dbReference type="Proteomes" id="UP000316621">
    <property type="component" value="Chromosome 2"/>
</dbReference>